<dbReference type="RefSeq" id="WP_301856866.1">
    <property type="nucleotide sequence ID" value="NZ_JAUJWU010000003.1"/>
</dbReference>
<name>A0ABT8NEG7_9BACL</name>
<accession>A0ABT8NEG7</accession>
<proteinExistence type="predicted"/>
<organism evidence="2 3">
    <name type="scientific">Planococcus shenhongbingii</name>
    <dbReference type="NCBI Taxonomy" id="3058398"/>
    <lineage>
        <taxon>Bacteria</taxon>
        <taxon>Bacillati</taxon>
        <taxon>Bacillota</taxon>
        <taxon>Bacilli</taxon>
        <taxon>Bacillales</taxon>
        <taxon>Caryophanaceae</taxon>
        <taxon>Planococcus</taxon>
    </lineage>
</organism>
<feature type="region of interest" description="Disordered" evidence="1">
    <location>
        <begin position="26"/>
        <end position="47"/>
    </location>
</feature>
<dbReference type="EMBL" id="JAUJWU010000003">
    <property type="protein sequence ID" value="MDN7246286.1"/>
    <property type="molecule type" value="Genomic_DNA"/>
</dbReference>
<evidence type="ECO:0000313" key="2">
    <source>
        <dbReference type="EMBL" id="MDN7246286.1"/>
    </source>
</evidence>
<comment type="caution">
    <text evidence="2">The sequence shown here is derived from an EMBL/GenBank/DDBJ whole genome shotgun (WGS) entry which is preliminary data.</text>
</comment>
<dbReference type="PROSITE" id="PS51257">
    <property type="entry name" value="PROKAR_LIPOPROTEIN"/>
    <property type="match status" value="1"/>
</dbReference>
<keyword evidence="3" id="KW-1185">Reference proteome</keyword>
<gene>
    <name evidence="2" type="ORF">QWY13_12390</name>
</gene>
<protein>
    <submittedName>
        <fullName evidence="2">Uncharacterized protein</fullName>
    </submittedName>
</protein>
<sequence>MKKYTLGFGASAALLLVGCGTSEESKVESTESSVQADSSEVVEVSASEKESNLESSYIEILKYFSSYKLPEEDTVADPTDGQKTGIAIGWILDAAELGEFEEMTVSNASDQMAHPISRLE</sequence>
<dbReference type="Proteomes" id="UP001172142">
    <property type="component" value="Unassembled WGS sequence"/>
</dbReference>
<feature type="compositionally biased region" description="Low complexity" evidence="1">
    <location>
        <begin position="30"/>
        <end position="45"/>
    </location>
</feature>
<reference evidence="2 3" key="1">
    <citation type="submission" date="2023-07" db="EMBL/GenBank/DDBJ databases">
        <title>Novel species in genus Planococcus.</title>
        <authorList>
            <person name="Ning S."/>
        </authorList>
    </citation>
    <scope>NUCLEOTIDE SEQUENCE [LARGE SCALE GENOMIC DNA]</scope>
    <source>
        <strain evidence="2 3">N017</strain>
    </source>
</reference>
<evidence type="ECO:0000256" key="1">
    <source>
        <dbReference type="SAM" id="MobiDB-lite"/>
    </source>
</evidence>
<evidence type="ECO:0000313" key="3">
    <source>
        <dbReference type="Proteomes" id="UP001172142"/>
    </source>
</evidence>